<evidence type="ECO:0008006" key="4">
    <source>
        <dbReference type="Google" id="ProtNLM"/>
    </source>
</evidence>
<evidence type="ECO:0000256" key="1">
    <source>
        <dbReference type="SAM" id="MobiDB-lite"/>
    </source>
</evidence>
<name>A0AA40F9E1_9PEZI</name>
<dbReference type="Proteomes" id="UP001172155">
    <property type="component" value="Unassembled WGS sequence"/>
</dbReference>
<gene>
    <name evidence="2" type="ORF">B0T18DRAFT_424013</name>
</gene>
<evidence type="ECO:0000313" key="2">
    <source>
        <dbReference type="EMBL" id="KAK0753457.1"/>
    </source>
</evidence>
<organism evidence="2 3">
    <name type="scientific">Schizothecium vesticola</name>
    <dbReference type="NCBI Taxonomy" id="314040"/>
    <lineage>
        <taxon>Eukaryota</taxon>
        <taxon>Fungi</taxon>
        <taxon>Dikarya</taxon>
        <taxon>Ascomycota</taxon>
        <taxon>Pezizomycotina</taxon>
        <taxon>Sordariomycetes</taxon>
        <taxon>Sordariomycetidae</taxon>
        <taxon>Sordariales</taxon>
        <taxon>Schizotheciaceae</taxon>
        <taxon>Schizothecium</taxon>
    </lineage>
</organism>
<dbReference type="EMBL" id="JAUKUD010000001">
    <property type="protein sequence ID" value="KAK0753457.1"/>
    <property type="molecule type" value="Genomic_DNA"/>
</dbReference>
<proteinExistence type="predicted"/>
<evidence type="ECO:0000313" key="3">
    <source>
        <dbReference type="Proteomes" id="UP001172155"/>
    </source>
</evidence>
<accession>A0AA40F9E1</accession>
<dbReference type="InterPro" id="IPR032801">
    <property type="entry name" value="PXL2A/B/C"/>
</dbReference>
<dbReference type="AlphaFoldDB" id="A0AA40F9E1"/>
<protein>
    <recommendedName>
        <fullName evidence="4">Thioredoxin domain-containing protein</fullName>
    </recommendedName>
</protein>
<keyword evidence="3" id="KW-1185">Reference proteome</keyword>
<sequence>MTTHQPSIAPAPKVGDRAPESDQVYFPNTKPVLLVFLRHCGCPFAEKTFVNLTRFSLEHPEIKCIAVSHSSRPATDKWVVLVGGEWDTTILVDESRALYRKWGLPESSSWLPAGGPLYLVHAYRLGKDEGIWGTGPIEGDATGTRAQMGGAFAMDAGGVVRWAKVCTSADDIPNFDEALRALGPVKAGLAWHEVGLS</sequence>
<reference evidence="2" key="1">
    <citation type="submission" date="2023-06" db="EMBL/GenBank/DDBJ databases">
        <title>Genome-scale phylogeny and comparative genomics of the fungal order Sordariales.</title>
        <authorList>
            <consortium name="Lawrence Berkeley National Laboratory"/>
            <person name="Hensen N."/>
            <person name="Bonometti L."/>
            <person name="Westerberg I."/>
            <person name="Brannstrom I.O."/>
            <person name="Guillou S."/>
            <person name="Cros-Aarteil S."/>
            <person name="Calhoun S."/>
            <person name="Haridas S."/>
            <person name="Kuo A."/>
            <person name="Mondo S."/>
            <person name="Pangilinan J."/>
            <person name="Riley R."/>
            <person name="LaButti K."/>
            <person name="Andreopoulos B."/>
            <person name="Lipzen A."/>
            <person name="Chen C."/>
            <person name="Yanf M."/>
            <person name="Daum C."/>
            <person name="Ng V."/>
            <person name="Clum A."/>
            <person name="Steindorff A."/>
            <person name="Ohm R."/>
            <person name="Martin F."/>
            <person name="Silar P."/>
            <person name="Natvig D."/>
            <person name="Lalanne C."/>
            <person name="Gautier V."/>
            <person name="Ament-velasquez S.L."/>
            <person name="Kruys A."/>
            <person name="Hutchinson M.I."/>
            <person name="Powell A.J."/>
            <person name="Barry K."/>
            <person name="Miller A.N."/>
            <person name="Grigoriev I.V."/>
            <person name="Debuchy R."/>
            <person name="Gladieux P."/>
            <person name="Thoren M.H."/>
            <person name="Johannesson H."/>
        </authorList>
    </citation>
    <scope>NUCLEOTIDE SEQUENCE</scope>
    <source>
        <strain evidence="2">SMH3187-1</strain>
    </source>
</reference>
<dbReference type="Gene3D" id="3.40.30.10">
    <property type="entry name" value="Glutaredoxin"/>
    <property type="match status" value="1"/>
</dbReference>
<dbReference type="SUPFAM" id="SSF52833">
    <property type="entry name" value="Thioredoxin-like"/>
    <property type="match status" value="1"/>
</dbReference>
<dbReference type="Pfam" id="PF13911">
    <property type="entry name" value="AhpC-TSA_2"/>
    <property type="match status" value="1"/>
</dbReference>
<feature type="region of interest" description="Disordered" evidence="1">
    <location>
        <begin position="1"/>
        <end position="20"/>
    </location>
</feature>
<dbReference type="PANTHER" id="PTHR42336">
    <property type="entry name" value="THIOREDOXIN DOMAIN-CONTAINING PROTEIN-RELATED"/>
    <property type="match status" value="1"/>
</dbReference>
<comment type="caution">
    <text evidence="2">The sequence shown here is derived from an EMBL/GenBank/DDBJ whole genome shotgun (WGS) entry which is preliminary data.</text>
</comment>
<dbReference type="InterPro" id="IPR036249">
    <property type="entry name" value="Thioredoxin-like_sf"/>
</dbReference>
<dbReference type="PANTHER" id="PTHR42336:SF2">
    <property type="entry name" value="THIOREDOXIN DOMAIN-CONTAINING PROTEIN"/>
    <property type="match status" value="1"/>
</dbReference>